<dbReference type="InterPro" id="IPR011864">
    <property type="entry name" value="Phosphate_PstC"/>
</dbReference>
<evidence type="ECO:0000313" key="13">
    <source>
        <dbReference type="Proteomes" id="UP000050430"/>
    </source>
</evidence>
<evidence type="ECO:0000256" key="9">
    <source>
        <dbReference type="RuleBase" id="RU363032"/>
    </source>
</evidence>
<keyword evidence="7 9" id="KW-1133">Transmembrane helix</keyword>
<dbReference type="PANTHER" id="PTHR30425">
    <property type="entry name" value="PHOSPHATE TRANSPORT SYSTEM PERMEASE PROTEIN PST"/>
    <property type="match status" value="1"/>
</dbReference>
<dbReference type="Pfam" id="PF00528">
    <property type="entry name" value="BPD_transp_1"/>
    <property type="match status" value="1"/>
</dbReference>
<feature type="transmembrane region" description="Helical" evidence="9">
    <location>
        <begin position="178"/>
        <end position="200"/>
    </location>
</feature>
<organism evidence="12 13">
    <name type="scientific">Leptolinea tardivitalis</name>
    <dbReference type="NCBI Taxonomy" id="229920"/>
    <lineage>
        <taxon>Bacteria</taxon>
        <taxon>Bacillati</taxon>
        <taxon>Chloroflexota</taxon>
        <taxon>Anaerolineae</taxon>
        <taxon>Anaerolineales</taxon>
        <taxon>Anaerolineaceae</taxon>
        <taxon>Leptolinea</taxon>
    </lineage>
</organism>
<dbReference type="AlphaFoldDB" id="A0A0P6XNZ0"/>
<evidence type="ECO:0000256" key="2">
    <source>
        <dbReference type="ARBA" id="ARBA00007069"/>
    </source>
</evidence>
<comment type="caution">
    <text evidence="12">The sequence shown here is derived from an EMBL/GenBank/DDBJ whole genome shotgun (WGS) entry which is preliminary data.</text>
</comment>
<comment type="function">
    <text evidence="10">Part of the binding-protein-dependent transport system for phosphate; probably responsible for the translocation of the substrate across the membrane.</text>
</comment>
<accession>A0A0P6XNZ0</accession>
<comment type="similarity">
    <text evidence="2 10">Belongs to the binding-protein-dependent transport system permease family. CysTW subfamily.</text>
</comment>
<keyword evidence="4 10" id="KW-1003">Cell membrane</keyword>
<proteinExistence type="inferred from homology"/>
<feature type="transmembrane region" description="Helical" evidence="9">
    <location>
        <begin position="12"/>
        <end position="33"/>
    </location>
</feature>
<evidence type="ECO:0000256" key="8">
    <source>
        <dbReference type="ARBA" id="ARBA00023136"/>
    </source>
</evidence>
<evidence type="ECO:0000256" key="4">
    <source>
        <dbReference type="ARBA" id="ARBA00022475"/>
    </source>
</evidence>
<keyword evidence="5 10" id="KW-0592">Phosphate transport</keyword>
<dbReference type="InterPro" id="IPR000515">
    <property type="entry name" value="MetI-like"/>
</dbReference>
<dbReference type="PATRIC" id="fig|229920.5.peg.428"/>
<dbReference type="NCBIfam" id="TIGR02138">
    <property type="entry name" value="phosphate_pstC"/>
    <property type="match status" value="1"/>
</dbReference>
<gene>
    <name evidence="12" type="ORF">ADM99_15315</name>
</gene>
<dbReference type="InterPro" id="IPR035906">
    <property type="entry name" value="MetI-like_sf"/>
</dbReference>
<dbReference type="STRING" id="229920.ADM99_15315"/>
<protein>
    <recommendedName>
        <fullName evidence="10">Phosphate transport system permease protein</fullName>
    </recommendedName>
</protein>
<comment type="subcellular location">
    <subcellularLocation>
        <location evidence="1 9">Cell membrane</location>
        <topology evidence="1 9">Multi-pass membrane protein</topology>
    </subcellularLocation>
</comment>
<dbReference type="GO" id="GO:0005315">
    <property type="term" value="F:phosphate transmembrane transporter activity"/>
    <property type="evidence" value="ECO:0007669"/>
    <property type="project" value="InterPro"/>
</dbReference>
<evidence type="ECO:0000256" key="3">
    <source>
        <dbReference type="ARBA" id="ARBA00022448"/>
    </source>
</evidence>
<dbReference type="InterPro" id="IPR051124">
    <property type="entry name" value="Phosphate_Transport_Permease"/>
</dbReference>
<name>A0A0P6XNZ0_9CHLR</name>
<sequence length="288" mass="30949">MVTRIIQICGYSSILFVILILYFLLSEGLPALWKADLNSLFSTRWYPTESYFGIWPLIFGSLFVTLGAGLVSVPLGIGTAVYISEVAPSWTKEILKPLVELLAGLPSVVLGFLGIQVLVPFMRRFFDLPTGLTALSGAILLGMISIPTMVSVAEDALNTVPKSYREASMALGATRWQTIWGVTLPAAKSGVITAVLLGMGRAMGETMAVMMVTGNAPVMPQGLQTIILPIRTMTATIASEMGEVAAGSVHYSVLFLIGIILFIISLVVNVVAFTLTSRKTTRSERLLS</sequence>
<feature type="transmembrane region" description="Helical" evidence="9">
    <location>
        <begin position="134"/>
        <end position="157"/>
    </location>
</feature>
<feature type="transmembrane region" description="Helical" evidence="9">
    <location>
        <begin position="98"/>
        <end position="122"/>
    </location>
</feature>
<dbReference type="GO" id="GO:0005886">
    <property type="term" value="C:plasma membrane"/>
    <property type="evidence" value="ECO:0007669"/>
    <property type="project" value="UniProtKB-SubCell"/>
</dbReference>
<evidence type="ECO:0000256" key="1">
    <source>
        <dbReference type="ARBA" id="ARBA00004651"/>
    </source>
</evidence>
<evidence type="ECO:0000313" key="12">
    <source>
        <dbReference type="EMBL" id="KPL70741.1"/>
    </source>
</evidence>
<evidence type="ECO:0000256" key="10">
    <source>
        <dbReference type="RuleBase" id="RU363054"/>
    </source>
</evidence>
<keyword evidence="13" id="KW-1185">Reference proteome</keyword>
<reference evidence="12 13" key="1">
    <citation type="submission" date="2015-07" db="EMBL/GenBank/DDBJ databases">
        <title>Genome sequence of Leptolinea tardivitalis DSM 16556.</title>
        <authorList>
            <person name="Hemp J."/>
            <person name="Ward L.M."/>
            <person name="Pace L.A."/>
            <person name="Fischer W.W."/>
        </authorList>
    </citation>
    <scope>NUCLEOTIDE SEQUENCE [LARGE SCALE GENOMIC DNA]</scope>
    <source>
        <strain evidence="12 13">YMTK-2</strain>
    </source>
</reference>
<dbReference type="GO" id="GO:0006817">
    <property type="term" value="P:phosphate ion transport"/>
    <property type="evidence" value="ECO:0007669"/>
    <property type="project" value="UniProtKB-KW"/>
</dbReference>
<dbReference type="Proteomes" id="UP000050430">
    <property type="component" value="Unassembled WGS sequence"/>
</dbReference>
<evidence type="ECO:0000256" key="6">
    <source>
        <dbReference type="ARBA" id="ARBA00022692"/>
    </source>
</evidence>
<keyword evidence="3 9" id="KW-0813">Transport</keyword>
<dbReference type="Gene3D" id="1.10.3720.10">
    <property type="entry name" value="MetI-like"/>
    <property type="match status" value="1"/>
</dbReference>
<dbReference type="EMBL" id="LGCK01000014">
    <property type="protein sequence ID" value="KPL70741.1"/>
    <property type="molecule type" value="Genomic_DNA"/>
</dbReference>
<evidence type="ECO:0000256" key="5">
    <source>
        <dbReference type="ARBA" id="ARBA00022592"/>
    </source>
</evidence>
<dbReference type="PANTHER" id="PTHR30425:SF1">
    <property type="entry name" value="PHOSPHATE TRANSPORT SYSTEM PERMEASE PROTEIN PSTC"/>
    <property type="match status" value="1"/>
</dbReference>
<dbReference type="CDD" id="cd06261">
    <property type="entry name" value="TM_PBP2"/>
    <property type="match status" value="1"/>
</dbReference>
<feature type="domain" description="ABC transmembrane type-1" evidence="11">
    <location>
        <begin position="58"/>
        <end position="272"/>
    </location>
</feature>
<keyword evidence="6 9" id="KW-0812">Transmembrane</keyword>
<dbReference type="SUPFAM" id="SSF161098">
    <property type="entry name" value="MetI-like"/>
    <property type="match status" value="1"/>
</dbReference>
<evidence type="ECO:0000256" key="7">
    <source>
        <dbReference type="ARBA" id="ARBA00022989"/>
    </source>
</evidence>
<feature type="transmembrane region" description="Helical" evidence="9">
    <location>
        <begin position="53"/>
        <end position="77"/>
    </location>
</feature>
<evidence type="ECO:0000259" key="11">
    <source>
        <dbReference type="PROSITE" id="PS50928"/>
    </source>
</evidence>
<dbReference type="PROSITE" id="PS50928">
    <property type="entry name" value="ABC_TM1"/>
    <property type="match status" value="1"/>
</dbReference>
<keyword evidence="8 9" id="KW-0472">Membrane</keyword>
<feature type="transmembrane region" description="Helical" evidence="9">
    <location>
        <begin position="251"/>
        <end position="275"/>
    </location>
</feature>